<evidence type="ECO:0000313" key="1">
    <source>
        <dbReference type="EMBL" id="EDO61510.1"/>
    </source>
</evidence>
<dbReference type="Proteomes" id="UP000003490">
    <property type="component" value="Unassembled WGS sequence"/>
</dbReference>
<protein>
    <submittedName>
        <fullName evidence="1">Uncharacterized protein</fullName>
    </submittedName>
</protein>
<organism evidence="1 2">
    <name type="scientific">[Clostridium] leptum DSM 753</name>
    <dbReference type="NCBI Taxonomy" id="428125"/>
    <lineage>
        <taxon>Bacteria</taxon>
        <taxon>Bacillati</taxon>
        <taxon>Bacillota</taxon>
        <taxon>Clostridia</taxon>
        <taxon>Eubacteriales</taxon>
        <taxon>Oscillospiraceae</taxon>
        <taxon>Oscillospiraceae incertae sedis</taxon>
    </lineage>
</organism>
<dbReference type="EMBL" id="ABCB02000018">
    <property type="protein sequence ID" value="EDO61510.1"/>
    <property type="molecule type" value="Genomic_DNA"/>
</dbReference>
<comment type="caution">
    <text evidence="1">The sequence shown here is derived from an EMBL/GenBank/DDBJ whole genome shotgun (WGS) entry which is preliminary data.</text>
</comment>
<accession>A7VTL4</accession>
<dbReference type="HOGENOM" id="CLU_1851668_0_0_9"/>
<sequence length="138" mass="16149">MCLFKEILVLKGLRESPDRKGLKGPGEREARKDLKDLKENKGVLAQLVLVGWPVFKDLKDLKEFEVIWVPKETKVLWVLRGSRGILDLWARKVIPVLWARKVIPVQQVQLDLRVTRGKKAIVDRRVNRDHRENKDRKV</sequence>
<evidence type="ECO:0000313" key="2">
    <source>
        <dbReference type="Proteomes" id="UP000003490"/>
    </source>
</evidence>
<reference evidence="1 2" key="2">
    <citation type="submission" date="2007-08" db="EMBL/GenBank/DDBJ databases">
        <authorList>
            <person name="Fulton L."/>
            <person name="Clifton S."/>
            <person name="Fulton B."/>
            <person name="Xu J."/>
            <person name="Minx P."/>
            <person name="Pepin K.H."/>
            <person name="Johnson M."/>
            <person name="Thiruvilangam P."/>
            <person name="Bhonagiri V."/>
            <person name="Nash W.E."/>
            <person name="Wang C."/>
            <person name="Mardis E.R."/>
            <person name="Wilson R.K."/>
        </authorList>
    </citation>
    <scope>NUCLEOTIDE SEQUENCE [LARGE SCALE GENOMIC DNA]</scope>
    <source>
        <strain evidence="1 2">DSM 753</strain>
    </source>
</reference>
<reference evidence="1 2" key="1">
    <citation type="submission" date="2007-08" db="EMBL/GenBank/DDBJ databases">
        <title>Draft genome sequence of Clostridium leptum (DSM 753).</title>
        <authorList>
            <person name="Sudarsanam P."/>
            <person name="Ley R."/>
            <person name="Guruge J."/>
            <person name="Turnbaugh P.J."/>
            <person name="Mahowald M."/>
            <person name="Liep D."/>
            <person name="Gordon J."/>
        </authorList>
    </citation>
    <scope>NUCLEOTIDE SEQUENCE [LARGE SCALE GENOMIC DNA]</scope>
    <source>
        <strain evidence="1 2">DSM 753</strain>
    </source>
</reference>
<dbReference type="AlphaFoldDB" id="A7VTL4"/>
<proteinExistence type="predicted"/>
<gene>
    <name evidence="1" type="ORF">CLOLEP_01906</name>
</gene>
<name>A7VTL4_9FIRM</name>